<dbReference type="EMBL" id="JAAGMN010000977">
    <property type="protein sequence ID" value="NEE06562.1"/>
    <property type="molecule type" value="Genomic_DNA"/>
</dbReference>
<gene>
    <name evidence="1" type="ORF">G3M58_08920</name>
</gene>
<reference evidence="1" key="1">
    <citation type="submission" date="2020-01" db="EMBL/GenBank/DDBJ databases">
        <title>Insect and environment-associated Actinomycetes.</title>
        <authorList>
            <person name="Currrie C."/>
            <person name="Chevrette M."/>
            <person name="Carlson C."/>
            <person name="Stubbendieck R."/>
            <person name="Wendt-Pienkowski E."/>
        </authorList>
    </citation>
    <scope>NUCLEOTIDE SEQUENCE</scope>
    <source>
        <strain evidence="1">SID7499</strain>
    </source>
</reference>
<dbReference type="AlphaFoldDB" id="A0A6G3WM88"/>
<protein>
    <submittedName>
        <fullName evidence="1">Nitroreductase</fullName>
    </submittedName>
</protein>
<comment type="caution">
    <text evidence="1">The sequence shown here is derived from an EMBL/GenBank/DDBJ whole genome shotgun (WGS) entry which is preliminary data.</text>
</comment>
<organism evidence="1">
    <name type="scientific">Streptomyces sp. SID7499</name>
    <dbReference type="NCBI Taxonomy" id="2706086"/>
    <lineage>
        <taxon>Bacteria</taxon>
        <taxon>Bacillati</taxon>
        <taxon>Actinomycetota</taxon>
        <taxon>Actinomycetes</taxon>
        <taxon>Kitasatosporales</taxon>
        <taxon>Streptomycetaceae</taxon>
        <taxon>Streptomyces</taxon>
    </lineage>
</organism>
<proteinExistence type="predicted"/>
<feature type="non-terminal residue" evidence="1">
    <location>
        <position position="1"/>
    </location>
</feature>
<evidence type="ECO:0000313" key="1">
    <source>
        <dbReference type="EMBL" id="NEE06562.1"/>
    </source>
</evidence>
<sequence>GADDGLVLFCGVSVGFEKEGVPRLRTGRADMTETVTFIGG</sequence>
<name>A0A6G3WM88_9ACTN</name>
<accession>A0A6G3WM88</accession>